<accession>A0A4U9RR91</accession>
<evidence type="ECO:0000313" key="3">
    <source>
        <dbReference type="Proteomes" id="UP000308489"/>
    </source>
</evidence>
<protein>
    <recommendedName>
        <fullName evidence="1">Imm-5-like domain-containing protein</fullName>
    </recommendedName>
</protein>
<dbReference type="Pfam" id="PF21805">
    <property type="entry name" value="Imm5_like"/>
    <property type="match status" value="1"/>
</dbReference>
<evidence type="ECO:0000313" key="2">
    <source>
        <dbReference type="EMBL" id="VTQ91460.1"/>
    </source>
</evidence>
<organism evidence="2 3">
    <name type="scientific">Hathewaya histolytica</name>
    <name type="common">Clostridium histolyticum</name>
    <dbReference type="NCBI Taxonomy" id="1498"/>
    <lineage>
        <taxon>Bacteria</taxon>
        <taxon>Bacillati</taxon>
        <taxon>Bacillota</taxon>
        <taxon>Clostridia</taxon>
        <taxon>Eubacteriales</taxon>
        <taxon>Clostridiaceae</taxon>
        <taxon>Hathewaya</taxon>
    </lineage>
</organism>
<feature type="domain" description="Imm-5-like" evidence="1">
    <location>
        <begin position="22"/>
        <end position="155"/>
    </location>
</feature>
<dbReference type="Proteomes" id="UP000308489">
    <property type="component" value="Chromosome 1"/>
</dbReference>
<dbReference type="RefSeq" id="WP_138210418.1">
    <property type="nucleotide sequence ID" value="NZ_CBCRUQ010000019.1"/>
</dbReference>
<dbReference type="EMBL" id="LR590481">
    <property type="protein sequence ID" value="VTQ91460.1"/>
    <property type="molecule type" value="Genomic_DNA"/>
</dbReference>
<dbReference type="OrthoDB" id="1654420at2"/>
<name>A0A4U9RR91_HATHI</name>
<proteinExistence type="predicted"/>
<dbReference type="AlphaFoldDB" id="A0A4U9RR91"/>
<gene>
    <name evidence="2" type="ORF">NCTC503_01809</name>
</gene>
<sequence>MVKLRKMLGKADSPYIVSLMRLIETQSKSTIVKWCNEYASEHILPIYEKNYPEDFRLKNALNASNEWLEGKKKLTDAKKIIKEAQIVAREVEGNPTAQAAARAIGATTTTINTITSSLGLAFYGAAAIAYSSVGVNEKSEVYDEIAARECKNMEEALRKVAIIDEPNPAKINWNC</sequence>
<dbReference type="KEGG" id="hhw:NCTC503_01809"/>
<evidence type="ECO:0000259" key="1">
    <source>
        <dbReference type="Pfam" id="PF21805"/>
    </source>
</evidence>
<keyword evidence="3" id="KW-1185">Reference proteome</keyword>
<reference evidence="2 3" key="1">
    <citation type="submission" date="2019-05" db="EMBL/GenBank/DDBJ databases">
        <authorList>
            <consortium name="Pathogen Informatics"/>
        </authorList>
    </citation>
    <scope>NUCLEOTIDE SEQUENCE [LARGE SCALE GENOMIC DNA]</scope>
    <source>
        <strain evidence="2 3">NCTC503</strain>
    </source>
</reference>
<dbReference type="InterPro" id="IPR048667">
    <property type="entry name" value="Imm5-like"/>
</dbReference>